<reference evidence="6" key="1">
    <citation type="journal article" date="2011" name="PLoS Genet.">
        <title>The genome sequence of the leaf-cutter ant Atta cephalotes reveals insights into its obligate symbiotic lifestyle.</title>
        <authorList>
            <person name="Suen G."/>
            <person name="Teiling C."/>
            <person name="Li L."/>
            <person name="Holt C."/>
            <person name="Abouheif E."/>
            <person name="Bornberg-Bauer E."/>
            <person name="Bouffard P."/>
            <person name="Caldera E.J."/>
            <person name="Cash E."/>
            <person name="Cavanaugh A."/>
            <person name="Denas O."/>
            <person name="Elhaik E."/>
            <person name="Fave M.J."/>
            <person name="Gadau J."/>
            <person name="Gibson J.D."/>
            <person name="Graur D."/>
            <person name="Grubbs K.J."/>
            <person name="Hagen D.E."/>
            <person name="Harkins T.T."/>
            <person name="Helmkampf M."/>
            <person name="Hu H."/>
            <person name="Johnson B.R."/>
            <person name="Kim J."/>
            <person name="Marsh S.E."/>
            <person name="Moeller J.A."/>
            <person name="Munoz-Torres M.C."/>
            <person name="Murphy M.C."/>
            <person name="Naughton M.C."/>
            <person name="Nigam S."/>
            <person name="Overson R."/>
            <person name="Rajakumar R."/>
            <person name="Reese J.T."/>
            <person name="Scott J.J."/>
            <person name="Smith C.R."/>
            <person name="Tao S."/>
            <person name="Tsutsui N.D."/>
            <person name="Viljakainen L."/>
            <person name="Wissler L."/>
            <person name="Yandell M.D."/>
            <person name="Zimmer F."/>
            <person name="Taylor J."/>
            <person name="Slater S.C."/>
            <person name="Clifton S.W."/>
            <person name="Warren W.C."/>
            <person name="Elsik C.G."/>
            <person name="Smith C.D."/>
            <person name="Weinstock G.M."/>
            <person name="Gerardo N.M."/>
            <person name="Currie C.R."/>
        </authorList>
    </citation>
    <scope>NUCLEOTIDE SEQUENCE [LARGE SCALE GENOMIC DNA]</scope>
</reference>
<gene>
    <name evidence="5" type="primary">105620652</name>
</gene>
<evidence type="ECO:0000259" key="3">
    <source>
        <dbReference type="Pfam" id="PF08158"/>
    </source>
</evidence>
<keyword evidence="1" id="KW-0813">Transport</keyword>
<feature type="domain" description="SDA1 C-terminal" evidence="4">
    <location>
        <begin position="714"/>
        <end position="759"/>
    </location>
</feature>
<dbReference type="EnsemblMetazoa" id="XM_012202141.1">
    <property type="protein sequence ID" value="XP_012057531.1"/>
    <property type="gene ID" value="LOC105620652"/>
</dbReference>
<dbReference type="FunCoup" id="A0A158NJ23">
    <property type="interactions" value="1073"/>
</dbReference>
<dbReference type="SUPFAM" id="SSF48371">
    <property type="entry name" value="ARM repeat"/>
    <property type="match status" value="1"/>
</dbReference>
<dbReference type="InParanoid" id="A0A158NJ23"/>
<feature type="compositionally biased region" description="Basic and acidic residues" evidence="2">
    <location>
        <begin position="695"/>
        <end position="710"/>
    </location>
</feature>
<accession>A0A158NJ23</accession>
<sequence>MVRHNNQLPDNLPQLQNLIKRDPESYKEEFLQQHLHYKSILEVFRLEPTQFNKSLDELVTFLAQVAHCYPNDLKTYPQEIIDILQIHNIILDNEMRMTFCKALIQLRNKSLLEPTALLSLFFELLRCQDKILRQFLQTHIVTDIKNINAKHKNAKVNTMLQNFMFSMLKDPNIRAAKMSVDIMIELYNKNIWNDVKTVNVIATGCFSKITKVMVASLKFFLGTHSEEKESDDSDSDDEPSMKEIMMANKVNKKTKKRQKQLKKAKQSFVKAKKKKSKAPQYNFSALHLIHDPQDFAEKLFKQIEKNNDRFEVKLMTLDVVSRLIGLHSLFLLNFYPYIQRFLQPHQREVTKLLQFVAQASHELVPPDMLEPVLKTLANNFITERNSADVMAIGLNTVREICTRCPLAMNEDLFEDLTRYKHYKERSVMMAAHSLIGTFRRIMPNLLHKKDKGRPTEANIMIRSSKYGEIRASEFVLGAEVLYNQSAKNTEETSDSDEEDDDEWIDVSENNEEEIGDEEISDEEISEEEINDEEIDENELTSESMKSSISENKDDKTLTSHIVNNSAQNTCEADSGEQKINKISQKKNALTKQEKKAQKLEKKAKFKSEKNKELTAERKTKASVISTERLLTDKDFRKIEVALAKQDVTYIKRSVKRTHDQIETDKGGELVKLSDIENIYKKRKHDKAARQKSVKKGQEERDKFGFKDRRQNPLCSTTNREKRKGKAFSMLKQKLRTKVKRSFREKQIALKNHLIKQKRMK</sequence>
<dbReference type="EMBL" id="ADTU01017356">
    <property type="status" value="NOT_ANNOTATED_CDS"/>
    <property type="molecule type" value="Genomic_DNA"/>
</dbReference>
<dbReference type="InterPro" id="IPR027312">
    <property type="entry name" value="Sda1"/>
</dbReference>
<feature type="compositionally biased region" description="Polar residues" evidence="2">
    <location>
        <begin position="540"/>
        <end position="549"/>
    </location>
</feature>
<feature type="compositionally biased region" description="Basic and acidic residues" evidence="2">
    <location>
        <begin position="591"/>
        <end position="619"/>
    </location>
</feature>
<dbReference type="STRING" id="12957.A0A158NJ23"/>
<feature type="compositionally biased region" description="Basic residues" evidence="2">
    <location>
        <begin position="681"/>
        <end position="694"/>
    </location>
</feature>
<dbReference type="KEGG" id="acep:105620652"/>
<dbReference type="InterPro" id="IPR016024">
    <property type="entry name" value="ARM-type_fold"/>
</dbReference>
<dbReference type="Proteomes" id="UP000005205">
    <property type="component" value="Unassembled WGS sequence"/>
</dbReference>
<proteinExistence type="inferred from homology"/>
<dbReference type="Pfam" id="PF21638">
    <property type="entry name" value="SDA1_C"/>
    <property type="match status" value="1"/>
</dbReference>
<keyword evidence="1" id="KW-0539">Nucleus</keyword>
<evidence type="ECO:0000313" key="5">
    <source>
        <dbReference type="EnsemblMetazoa" id="XP_012057531.1"/>
    </source>
</evidence>
<reference evidence="5" key="2">
    <citation type="submission" date="2016-04" db="UniProtKB">
        <authorList>
            <consortium name="EnsemblMetazoa"/>
        </authorList>
    </citation>
    <scope>IDENTIFICATION</scope>
</reference>
<evidence type="ECO:0000259" key="4">
    <source>
        <dbReference type="Pfam" id="PF21638"/>
    </source>
</evidence>
<dbReference type="GO" id="GO:0015031">
    <property type="term" value="P:protein transport"/>
    <property type="evidence" value="ECO:0007669"/>
    <property type="project" value="UniProtKB-KW"/>
</dbReference>
<feature type="region of interest" description="Disordered" evidence="2">
    <location>
        <begin position="584"/>
        <end position="620"/>
    </location>
</feature>
<comment type="similarity">
    <text evidence="1">Belongs to the SDA1 family.</text>
</comment>
<dbReference type="AlphaFoldDB" id="A0A158NJ23"/>
<evidence type="ECO:0000256" key="1">
    <source>
        <dbReference type="RuleBase" id="RU365057"/>
    </source>
</evidence>
<dbReference type="InterPro" id="IPR012977">
    <property type="entry name" value="SDA1_N"/>
</dbReference>
<dbReference type="InterPro" id="IPR048292">
    <property type="entry name" value="SDA1_C"/>
</dbReference>
<organism evidence="5 6">
    <name type="scientific">Atta cephalotes</name>
    <name type="common">Leafcutter ant</name>
    <dbReference type="NCBI Taxonomy" id="12957"/>
    <lineage>
        <taxon>Eukaryota</taxon>
        <taxon>Metazoa</taxon>
        <taxon>Ecdysozoa</taxon>
        <taxon>Arthropoda</taxon>
        <taxon>Hexapoda</taxon>
        <taxon>Insecta</taxon>
        <taxon>Pterygota</taxon>
        <taxon>Neoptera</taxon>
        <taxon>Endopterygota</taxon>
        <taxon>Hymenoptera</taxon>
        <taxon>Apocrita</taxon>
        <taxon>Aculeata</taxon>
        <taxon>Formicoidea</taxon>
        <taxon>Formicidae</taxon>
        <taxon>Myrmicinae</taxon>
        <taxon>Atta</taxon>
    </lineage>
</organism>
<name>A0A158NJ23_ATTCE</name>
<keyword evidence="1" id="KW-0690">Ribosome biogenesis</keyword>
<feature type="compositionally biased region" description="Acidic residues" evidence="2">
    <location>
        <begin position="491"/>
        <end position="539"/>
    </location>
</feature>
<dbReference type="Pfam" id="PF08158">
    <property type="entry name" value="SDA1_HEAT"/>
    <property type="match status" value="1"/>
</dbReference>
<dbReference type="PANTHER" id="PTHR12730">
    <property type="entry name" value="HSDA/SDA1-RELATED"/>
    <property type="match status" value="1"/>
</dbReference>
<comment type="subcellular location">
    <subcellularLocation>
        <location evidence="1">Nucleus</location>
        <location evidence="1">Nucleolus</location>
    </subcellularLocation>
</comment>
<evidence type="ECO:0000256" key="2">
    <source>
        <dbReference type="SAM" id="MobiDB-lite"/>
    </source>
</evidence>
<feature type="domain" description="SDA1 N-terminal" evidence="3">
    <location>
        <begin position="61"/>
        <end position="423"/>
    </location>
</feature>
<dbReference type="GO" id="GO:0000055">
    <property type="term" value="P:ribosomal large subunit export from nucleus"/>
    <property type="evidence" value="ECO:0007669"/>
    <property type="project" value="UniProtKB-UniRule"/>
</dbReference>
<dbReference type="GO" id="GO:0005730">
    <property type="term" value="C:nucleolus"/>
    <property type="evidence" value="ECO:0007669"/>
    <property type="project" value="UniProtKB-SubCell"/>
</dbReference>
<evidence type="ECO:0000313" key="6">
    <source>
        <dbReference type="Proteomes" id="UP000005205"/>
    </source>
</evidence>
<dbReference type="eggNOG" id="KOG2229">
    <property type="taxonomic scope" value="Eukaryota"/>
</dbReference>
<keyword evidence="1" id="KW-0653">Protein transport</keyword>
<keyword evidence="6" id="KW-1185">Reference proteome</keyword>
<feature type="region of interest" description="Disordered" evidence="2">
    <location>
        <begin position="681"/>
        <end position="727"/>
    </location>
</feature>
<protein>
    <recommendedName>
        <fullName evidence="1">Protein SDA1</fullName>
    </recommendedName>
</protein>
<dbReference type="PANTHER" id="PTHR12730:SF0">
    <property type="entry name" value="PROTEIN SDA1 HOMOLOG"/>
    <property type="match status" value="1"/>
</dbReference>
<dbReference type="GO" id="GO:0042273">
    <property type="term" value="P:ribosomal large subunit biogenesis"/>
    <property type="evidence" value="ECO:0007669"/>
    <property type="project" value="UniProtKB-UniRule"/>
</dbReference>
<feature type="region of interest" description="Disordered" evidence="2">
    <location>
        <begin position="486"/>
        <end position="556"/>
    </location>
</feature>
<dbReference type="OrthoDB" id="2196187at2759"/>
<comment type="function">
    <text evidence="1">Required for 60S pre-ribosomal subunits export to the cytoplasm.</text>
</comment>